<evidence type="ECO:0000256" key="1">
    <source>
        <dbReference type="SAM" id="MobiDB-lite"/>
    </source>
</evidence>
<dbReference type="Proteomes" id="UP000276133">
    <property type="component" value="Unassembled WGS sequence"/>
</dbReference>
<reference evidence="3 4" key="1">
    <citation type="journal article" date="2018" name="Sci. Rep.">
        <title>Genomic signatures of local adaptation to the degree of environmental predictability in rotifers.</title>
        <authorList>
            <person name="Franch-Gras L."/>
            <person name="Hahn C."/>
            <person name="Garcia-Roger E.M."/>
            <person name="Carmona M.J."/>
            <person name="Serra M."/>
            <person name="Gomez A."/>
        </authorList>
    </citation>
    <scope>NUCLEOTIDE SEQUENCE [LARGE SCALE GENOMIC DNA]</scope>
    <source>
        <strain evidence="3">HYR1</strain>
    </source>
</reference>
<evidence type="ECO:0000313" key="3">
    <source>
        <dbReference type="EMBL" id="RNA13258.1"/>
    </source>
</evidence>
<evidence type="ECO:0000259" key="2">
    <source>
        <dbReference type="Pfam" id="PF26156"/>
    </source>
</evidence>
<feature type="region of interest" description="Disordered" evidence="1">
    <location>
        <begin position="1"/>
        <end position="20"/>
    </location>
</feature>
<protein>
    <recommendedName>
        <fullName evidence="2">PARP4 MVP-ID C-terminal domain-containing protein</fullName>
    </recommendedName>
</protein>
<sequence>MCSYESSEEESKAFDDDDIGEHDESLSLTIFDSIETTADCKESSVDLDLMENIKEIETNKTDKEIKQSIFGAAENQLNLGFGYIGGSRFSVMKQQPSTANSFSFGSQARGYNRGTRGKIAAPIPQVARFRQGILDMRAKESTMTDSFSFGSQARVYNRGTREIEKLAPMQQMEIPTSAKPKSTPPPFLEMRAKVSKWNFNEIRNEEDEDEASFDFSEGSSSKINIMPLGFEKAELTKKKRTKIMEKKSGTFVRKETDLDSSVSNKKIKVVDTKSLREFIKVNVFELGPNLPAFDKIEVSNYKIKIKECEIDCMPLMNFLVSMGLNSLGEQVADEIKELVIHLIIMVLILRVFSTDRIQITCFQQLNETIEKIIQPSYTGYGFGFVEHVRSFCQRARFLQLKYPNVCDSLELGRNWDKVISKNFKKKLKILLICKDYYSGDLIADFEIILSLLIYGSFFNTIKNIFKI</sequence>
<dbReference type="AlphaFoldDB" id="A0A3M7QQM4"/>
<keyword evidence="4" id="KW-1185">Reference proteome</keyword>
<dbReference type="EMBL" id="REGN01005464">
    <property type="protein sequence ID" value="RNA13258.1"/>
    <property type="molecule type" value="Genomic_DNA"/>
</dbReference>
<organism evidence="3 4">
    <name type="scientific">Brachionus plicatilis</name>
    <name type="common">Marine rotifer</name>
    <name type="synonym">Brachionus muelleri</name>
    <dbReference type="NCBI Taxonomy" id="10195"/>
    <lineage>
        <taxon>Eukaryota</taxon>
        <taxon>Metazoa</taxon>
        <taxon>Spiralia</taxon>
        <taxon>Gnathifera</taxon>
        <taxon>Rotifera</taxon>
        <taxon>Eurotatoria</taxon>
        <taxon>Monogononta</taxon>
        <taxon>Pseudotrocha</taxon>
        <taxon>Ploima</taxon>
        <taxon>Brachionidae</taxon>
        <taxon>Brachionus</taxon>
    </lineage>
</organism>
<evidence type="ECO:0000313" key="4">
    <source>
        <dbReference type="Proteomes" id="UP000276133"/>
    </source>
</evidence>
<name>A0A3M7QQM4_BRAPC</name>
<feature type="domain" description="PARP4 MVP-ID C-terminal" evidence="2">
    <location>
        <begin position="310"/>
        <end position="419"/>
    </location>
</feature>
<dbReference type="Pfam" id="PF26156">
    <property type="entry name" value="PARP4_MVP-ID"/>
    <property type="match status" value="1"/>
</dbReference>
<gene>
    <name evidence="3" type="ORF">BpHYR1_050448</name>
</gene>
<comment type="caution">
    <text evidence="3">The sequence shown here is derived from an EMBL/GenBank/DDBJ whole genome shotgun (WGS) entry which is preliminary data.</text>
</comment>
<dbReference type="InterPro" id="IPR058904">
    <property type="entry name" value="PARP4_MVP-ID"/>
</dbReference>
<accession>A0A3M7QQM4</accession>
<proteinExistence type="predicted"/>